<gene>
    <name evidence="1" type="ORF">Lbru_1789</name>
</gene>
<dbReference type="AlphaFoldDB" id="A0A0W0SEE2"/>
<proteinExistence type="predicted"/>
<evidence type="ECO:0000313" key="1">
    <source>
        <dbReference type="EMBL" id="KTC81269.1"/>
    </source>
</evidence>
<comment type="caution">
    <text evidence="1">The sequence shown here is derived from an EMBL/GenBank/DDBJ whole genome shotgun (WGS) entry which is preliminary data.</text>
</comment>
<name>A0A0W0SEE2_9GAMM</name>
<dbReference type="EMBL" id="LNXV01000029">
    <property type="protein sequence ID" value="KTC81269.1"/>
    <property type="molecule type" value="Genomic_DNA"/>
</dbReference>
<protein>
    <submittedName>
        <fullName evidence="1">Uncharacterized protein</fullName>
    </submittedName>
</protein>
<dbReference type="Proteomes" id="UP000054742">
    <property type="component" value="Unassembled WGS sequence"/>
</dbReference>
<reference evidence="1 2" key="1">
    <citation type="submission" date="2015-11" db="EMBL/GenBank/DDBJ databases">
        <title>Genomic analysis of 38 Legionella species identifies large and diverse effector repertoires.</title>
        <authorList>
            <person name="Burstein D."/>
            <person name="Amaro F."/>
            <person name="Zusman T."/>
            <person name="Lifshitz Z."/>
            <person name="Cohen O."/>
            <person name="Gilbert J.A."/>
            <person name="Pupko T."/>
            <person name="Shuman H.A."/>
            <person name="Segal G."/>
        </authorList>
    </citation>
    <scope>NUCLEOTIDE SEQUENCE [LARGE SCALE GENOMIC DNA]</scope>
    <source>
        <strain evidence="1 2">ATCC 43878</strain>
    </source>
</reference>
<sequence>MGCDIHIEIDIYQKGNWAGNPPKLPDFLESHRLFNSFFSSLSRYHVSLFSGAYKIQSLLCPSRQSFDGT</sequence>
<accession>A0A0W0SEE2</accession>
<evidence type="ECO:0000313" key="2">
    <source>
        <dbReference type="Proteomes" id="UP000054742"/>
    </source>
</evidence>
<organism evidence="1 2">
    <name type="scientific">Legionella brunensis</name>
    <dbReference type="NCBI Taxonomy" id="29422"/>
    <lineage>
        <taxon>Bacteria</taxon>
        <taxon>Pseudomonadati</taxon>
        <taxon>Pseudomonadota</taxon>
        <taxon>Gammaproteobacteria</taxon>
        <taxon>Legionellales</taxon>
        <taxon>Legionellaceae</taxon>
        <taxon>Legionella</taxon>
    </lineage>
</organism>
<dbReference type="STRING" id="29422.Lbru_1789"/>
<keyword evidence="2" id="KW-1185">Reference proteome</keyword>